<keyword evidence="3" id="KW-0235">DNA replication</keyword>
<evidence type="ECO:0000259" key="6">
    <source>
        <dbReference type="Pfam" id="PF22466"/>
    </source>
</evidence>
<proteinExistence type="inferred from homology"/>
<dbReference type="InterPro" id="IPR038437">
    <property type="entry name" value="GINS_Psf3_sf"/>
</dbReference>
<gene>
    <name evidence="7" type="ORF">Esi_0080_0101</name>
</gene>
<accession>D7G7D2</accession>
<dbReference type="Pfam" id="PF22466">
    <property type="entry name" value="PSF3_N"/>
    <property type="match status" value="1"/>
</dbReference>
<dbReference type="GO" id="GO:0000811">
    <property type="term" value="C:GINS complex"/>
    <property type="evidence" value="ECO:0007669"/>
    <property type="project" value="TreeGrafter"/>
</dbReference>
<evidence type="ECO:0000256" key="2">
    <source>
        <dbReference type="ARBA" id="ARBA00006343"/>
    </source>
</evidence>
<dbReference type="CDD" id="cd21693">
    <property type="entry name" value="GINS_B_Psf3"/>
    <property type="match status" value="1"/>
</dbReference>
<sequence length="191" mass="21456">MAAGGYYDIDTILSEEIRVPCVFTLDAVGMGVLDPTTSDEDLSQGAKVDFPLWMARPLAGKGMVNLDLPKHYTDRFREQLEAGPGAVNLRERCPFYYEVGVVLASLMGDQRLQDTLLMVFSGERFKRLLDCSLNSLNEDVNSFTRDLPNLEKSLFNAGYRSSEEYVGWKSRAFNKLATSKVIQGKVKRQKL</sequence>
<dbReference type="EMBL" id="FN649753">
    <property type="protein sequence ID" value="CBJ27683.1"/>
    <property type="molecule type" value="Genomic_DNA"/>
</dbReference>
<dbReference type="Gene3D" id="1.20.58.2050">
    <property type="match status" value="1"/>
</dbReference>
<name>D7G7D2_ECTSI</name>
<dbReference type="PANTHER" id="PTHR22768">
    <property type="entry name" value="DNA REPLICATION COMPLEX GINS PROTEIN PSF3"/>
    <property type="match status" value="1"/>
</dbReference>
<dbReference type="OrthoDB" id="10251744at2759"/>
<evidence type="ECO:0000313" key="7">
    <source>
        <dbReference type="EMBL" id="CBJ27683.1"/>
    </source>
</evidence>
<feature type="domain" description="GINS subunit" evidence="5">
    <location>
        <begin position="72"/>
        <end position="168"/>
    </location>
</feature>
<comment type="similarity">
    <text evidence="2">Belongs to the GINS3/PSF3 family.</text>
</comment>
<dbReference type="Proteomes" id="UP000002630">
    <property type="component" value="Linkage Group LG28"/>
</dbReference>
<dbReference type="eggNOG" id="KOG1106">
    <property type="taxonomic scope" value="Eukaryota"/>
</dbReference>
<protein>
    <submittedName>
        <fullName evidence="7">Uncharacterized protein</fullName>
    </submittedName>
</protein>
<dbReference type="SUPFAM" id="SSF158573">
    <property type="entry name" value="GINS helical bundle-like"/>
    <property type="match status" value="1"/>
</dbReference>
<keyword evidence="4" id="KW-0539">Nucleus</keyword>
<dbReference type="AlphaFoldDB" id="D7G7D2"/>
<dbReference type="InParanoid" id="D7G7D2"/>
<dbReference type="InterPro" id="IPR036224">
    <property type="entry name" value="GINS_bundle-like_dom_sf"/>
</dbReference>
<dbReference type="CDD" id="cd11713">
    <property type="entry name" value="GINS_A_psf3"/>
    <property type="match status" value="1"/>
</dbReference>
<evidence type="ECO:0000256" key="4">
    <source>
        <dbReference type="ARBA" id="ARBA00023242"/>
    </source>
</evidence>
<reference evidence="7 8" key="1">
    <citation type="journal article" date="2010" name="Nature">
        <title>The Ectocarpus genome and the independent evolution of multicellularity in brown algae.</title>
        <authorList>
            <person name="Cock J.M."/>
            <person name="Sterck L."/>
            <person name="Rouze P."/>
            <person name="Scornet D."/>
            <person name="Allen A.E."/>
            <person name="Amoutzias G."/>
            <person name="Anthouard V."/>
            <person name="Artiguenave F."/>
            <person name="Aury J.M."/>
            <person name="Badger J.H."/>
            <person name="Beszteri B."/>
            <person name="Billiau K."/>
            <person name="Bonnet E."/>
            <person name="Bothwell J.H."/>
            <person name="Bowler C."/>
            <person name="Boyen C."/>
            <person name="Brownlee C."/>
            <person name="Carrano C.J."/>
            <person name="Charrier B."/>
            <person name="Cho G.Y."/>
            <person name="Coelho S.M."/>
            <person name="Collen J."/>
            <person name="Corre E."/>
            <person name="Da Silva C."/>
            <person name="Delage L."/>
            <person name="Delaroque N."/>
            <person name="Dittami S.M."/>
            <person name="Doulbeau S."/>
            <person name="Elias M."/>
            <person name="Farnham G."/>
            <person name="Gachon C.M."/>
            <person name="Gschloessl B."/>
            <person name="Heesch S."/>
            <person name="Jabbari K."/>
            <person name="Jubin C."/>
            <person name="Kawai H."/>
            <person name="Kimura K."/>
            <person name="Kloareg B."/>
            <person name="Kupper F.C."/>
            <person name="Lang D."/>
            <person name="Le Bail A."/>
            <person name="Leblanc C."/>
            <person name="Lerouge P."/>
            <person name="Lohr M."/>
            <person name="Lopez P.J."/>
            <person name="Martens C."/>
            <person name="Maumus F."/>
            <person name="Michel G."/>
            <person name="Miranda-Saavedra D."/>
            <person name="Morales J."/>
            <person name="Moreau H."/>
            <person name="Motomura T."/>
            <person name="Nagasato C."/>
            <person name="Napoli C.A."/>
            <person name="Nelson D.R."/>
            <person name="Nyvall-Collen P."/>
            <person name="Peters A.F."/>
            <person name="Pommier C."/>
            <person name="Potin P."/>
            <person name="Poulain J."/>
            <person name="Quesneville H."/>
            <person name="Read B."/>
            <person name="Rensing S.A."/>
            <person name="Ritter A."/>
            <person name="Rousvoal S."/>
            <person name="Samanta M."/>
            <person name="Samson G."/>
            <person name="Schroeder D.C."/>
            <person name="Segurens B."/>
            <person name="Strittmatter M."/>
            <person name="Tonon T."/>
            <person name="Tregear J.W."/>
            <person name="Valentin K."/>
            <person name="von Dassow P."/>
            <person name="Yamagishi T."/>
            <person name="Van de Peer Y."/>
            <person name="Wincker P."/>
        </authorList>
    </citation>
    <scope>NUCLEOTIDE SEQUENCE [LARGE SCALE GENOMIC DNA]</scope>
    <source>
        <strain evidence="8">Ec32 / CCAP1310/4</strain>
    </source>
</reference>
<evidence type="ECO:0000256" key="3">
    <source>
        <dbReference type="ARBA" id="ARBA00022705"/>
    </source>
</evidence>
<evidence type="ECO:0000313" key="8">
    <source>
        <dbReference type="Proteomes" id="UP000002630"/>
    </source>
</evidence>
<evidence type="ECO:0000256" key="1">
    <source>
        <dbReference type="ARBA" id="ARBA00004123"/>
    </source>
</evidence>
<comment type="subcellular location">
    <subcellularLocation>
        <location evidence="1">Nucleus</location>
    </subcellularLocation>
</comment>
<feature type="domain" description="DNA replication complex GINS protein PSF3 N-terminal" evidence="6">
    <location>
        <begin position="7"/>
        <end position="59"/>
    </location>
</feature>
<organism evidence="7 8">
    <name type="scientific">Ectocarpus siliculosus</name>
    <name type="common">Brown alga</name>
    <name type="synonym">Conferva siliculosa</name>
    <dbReference type="NCBI Taxonomy" id="2880"/>
    <lineage>
        <taxon>Eukaryota</taxon>
        <taxon>Sar</taxon>
        <taxon>Stramenopiles</taxon>
        <taxon>Ochrophyta</taxon>
        <taxon>PX clade</taxon>
        <taxon>Phaeophyceae</taxon>
        <taxon>Ectocarpales</taxon>
        <taxon>Ectocarpaceae</taxon>
        <taxon>Ectocarpus</taxon>
    </lineage>
</organism>
<dbReference type="InterPro" id="IPR055221">
    <property type="entry name" value="PSF3_N"/>
</dbReference>
<dbReference type="SUPFAM" id="SSF160059">
    <property type="entry name" value="PriA/YqbF domain"/>
    <property type="match status" value="1"/>
</dbReference>
<evidence type="ECO:0000259" key="5">
    <source>
        <dbReference type="Pfam" id="PF05916"/>
    </source>
</evidence>
<dbReference type="PANTHER" id="PTHR22768:SF0">
    <property type="entry name" value="DNA REPLICATION COMPLEX GINS PROTEIN PSF3"/>
    <property type="match status" value="1"/>
</dbReference>
<keyword evidence="8" id="KW-1185">Reference proteome</keyword>
<dbReference type="InterPro" id="IPR010492">
    <property type="entry name" value="GINS_Psf3"/>
</dbReference>
<dbReference type="STRING" id="2880.D7G7D2"/>
<dbReference type="InterPro" id="IPR021151">
    <property type="entry name" value="GINS_A"/>
</dbReference>
<dbReference type="GO" id="GO:1902975">
    <property type="term" value="P:mitotic DNA replication initiation"/>
    <property type="evidence" value="ECO:0007669"/>
    <property type="project" value="TreeGrafter"/>
</dbReference>
<dbReference type="EMBL" id="FN649036">
    <property type="protein sequence ID" value="CBJ27683.1"/>
    <property type="molecule type" value="Genomic_DNA"/>
</dbReference>
<dbReference type="Pfam" id="PF05916">
    <property type="entry name" value="Sld5"/>
    <property type="match status" value="1"/>
</dbReference>
<dbReference type="OMA" id="IYKEGWR"/>